<evidence type="ECO:0000313" key="9">
    <source>
        <dbReference type="EMBL" id="KAF2729452.1"/>
    </source>
</evidence>
<accession>A0A9P4QLB4</accession>
<reference evidence="9" key="1">
    <citation type="journal article" date="2020" name="Stud. Mycol.">
        <title>101 Dothideomycetes genomes: a test case for predicting lifestyles and emergence of pathogens.</title>
        <authorList>
            <person name="Haridas S."/>
            <person name="Albert R."/>
            <person name="Binder M."/>
            <person name="Bloem J."/>
            <person name="Labutti K."/>
            <person name="Salamov A."/>
            <person name="Andreopoulos B."/>
            <person name="Baker S."/>
            <person name="Barry K."/>
            <person name="Bills G."/>
            <person name="Bluhm B."/>
            <person name="Cannon C."/>
            <person name="Castanera R."/>
            <person name="Culley D."/>
            <person name="Daum C."/>
            <person name="Ezra D."/>
            <person name="Gonzalez J."/>
            <person name="Henrissat B."/>
            <person name="Kuo A."/>
            <person name="Liang C."/>
            <person name="Lipzen A."/>
            <person name="Lutzoni F."/>
            <person name="Magnuson J."/>
            <person name="Mondo S."/>
            <person name="Nolan M."/>
            <person name="Ohm R."/>
            <person name="Pangilinan J."/>
            <person name="Park H.-J."/>
            <person name="Ramirez L."/>
            <person name="Alfaro M."/>
            <person name="Sun H."/>
            <person name="Tritt A."/>
            <person name="Yoshinaga Y."/>
            <person name="Zwiers L.-H."/>
            <person name="Turgeon B."/>
            <person name="Goodwin S."/>
            <person name="Spatafora J."/>
            <person name="Crous P."/>
            <person name="Grigoriev I."/>
        </authorList>
    </citation>
    <scope>NUCLEOTIDE SEQUENCE</scope>
    <source>
        <strain evidence="9">CBS 125425</strain>
    </source>
</reference>
<keyword evidence="6" id="KW-0539">Nucleus</keyword>
<dbReference type="GO" id="GO:0000978">
    <property type="term" value="F:RNA polymerase II cis-regulatory region sequence-specific DNA binding"/>
    <property type="evidence" value="ECO:0007669"/>
    <property type="project" value="InterPro"/>
</dbReference>
<dbReference type="PROSITE" id="PS50157">
    <property type="entry name" value="ZINC_FINGER_C2H2_2"/>
    <property type="match status" value="2"/>
</dbReference>
<feature type="domain" description="C2H2-type" evidence="8">
    <location>
        <begin position="302"/>
        <end position="329"/>
    </location>
</feature>
<comment type="subcellular location">
    <subcellularLocation>
        <location evidence="1">Nucleus</location>
    </subcellularLocation>
</comment>
<proteinExistence type="predicted"/>
<protein>
    <recommendedName>
        <fullName evidence="8">C2H2-type domain-containing protein</fullName>
    </recommendedName>
</protein>
<dbReference type="EMBL" id="ML996244">
    <property type="protein sequence ID" value="KAF2729452.1"/>
    <property type="molecule type" value="Genomic_DNA"/>
</dbReference>
<dbReference type="FunFam" id="3.30.160.60:FF:002343">
    <property type="entry name" value="Zinc finger protein 33A"/>
    <property type="match status" value="1"/>
</dbReference>
<evidence type="ECO:0000259" key="8">
    <source>
        <dbReference type="PROSITE" id="PS50157"/>
    </source>
</evidence>
<dbReference type="Gene3D" id="3.30.160.60">
    <property type="entry name" value="Classic Zinc Finger"/>
    <property type="match status" value="2"/>
</dbReference>
<evidence type="ECO:0000256" key="3">
    <source>
        <dbReference type="ARBA" id="ARBA00022737"/>
    </source>
</evidence>
<sequence>MGHDLQCHPYQGLQLASQQNDVSIGEDMCDPWVMVQSPVDHVSAYTIPLRQEGVISRGPDFSSAFNPEIGPDPDYGELEIAPECSWENVSTIAWPESTHDPPRMTGSGPEQLRVINPGFMSLHGLPLRDESSDTIIPSDAMFEAHEDYVHVSAESFANQDALDDETHPPSPRQITFKKESSVLVKEEIDEYETGQRMKRSIYVSPTGGKSVKKERRGPSKKKRAALKEEELLLQLGEGRMYARKDGVDWQRDNIGKWYRVTAGEKVKHRCSMLVNGRKCNKEFARPEHLKRHVATHSGEKPFPCVICGKGFGRNDNCHEHYWTHVARPGKKGGRNNKVSLRQVCEQIGDEKLVEKLRNKWKVEVENAKVEGDM</sequence>
<evidence type="ECO:0000256" key="2">
    <source>
        <dbReference type="ARBA" id="ARBA00022723"/>
    </source>
</evidence>
<name>A0A9P4QLB4_9PLEO</name>
<dbReference type="GO" id="GO:0000981">
    <property type="term" value="F:DNA-binding transcription factor activity, RNA polymerase II-specific"/>
    <property type="evidence" value="ECO:0007669"/>
    <property type="project" value="InterPro"/>
</dbReference>
<evidence type="ECO:0000256" key="7">
    <source>
        <dbReference type="PROSITE-ProRule" id="PRU00042"/>
    </source>
</evidence>
<evidence type="ECO:0000256" key="5">
    <source>
        <dbReference type="ARBA" id="ARBA00022833"/>
    </source>
</evidence>
<dbReference type="InterPro" id="IPR036236">
    <property type="entry name" value="Znf_C2H2_sf"/>
</dbReference>
<dbReference type="AlphaFoldDB" id="A0A9P4QLB4"/>
<evidence type="ECO:0000256" key="6">
    <source>
        <dbReference type="ARBA" id="ARBA00023242"/>
    </source>
</evidence>
<dbReference type="GO" id="GO:0005634">
    <property type="term" value="C:nucleus"/>
    <property type="evidence" value="ECO:0007669"/>
    <property type="project" value="UniProtKB-SubCell"/>
</dbReference>
<dbReference type="InterPro" id="IPR013087">
    <property type="entry name" value="Znf_C2H2_type"/>
</dbReference>
<keyword evidence="10" id="KW-1185">Reference proteome</keyword>
<evidence type="ECO:0000256" key="4">
    <source>
        <dbReference type="ARBA" id="ARBA00022771"/>
    </source>
</evidence>
<dbReference type="Proteomes" id="UP000799444">
    <property type="component" value="Unassembled WGS sequence"/>
</dbReference>
<keyword evidence="4 7" id="KW-0863">Zinc-finger</keyword>
<dbReference type="PROSITE" id="PS00028">
    <property type="entry name" value="ZINC_FINGER_C2H2_1"/>
    <property type="match status" value="1"/>
</dbReference>
<keyword evidence="5" id="KW-0862">Zinc</keyword>
<keyword evidence="2" id="KW-0479">Metal-binding</keyword>
<gene>
    <name evidence="9" type="ORF">EJ04DRAFT_515891</name>
</gene>
<comment type="caution">
    <text evidence="9">The sequence shown here is derived from an EMBL/GenBank/DDBJ whole genome shotgun (WGS) entry which is preliminary data.</text>
</comment>
<dbReference type="PANTHER" id="PTHR40626">
    <property type="entry name" value="MIP31509P"/>
    <property type="match status" value="1"/>
</dbReference>
<dbReference type="PANTHER" id="PTHR40626:SF11">
    <property type="entry name" value="ZINC FINGER PROTEIN YPR022C"/>
    <property type="match status" value="1"/>
</dbReference>
<dbReference type="GO" id="GO:0008270">
    <property type="term" value="F:zinc ion binding"/>
    <property type="evidence" value="ECO:0007669"/>
    <property type="project" value="UniProtKB-KW"/>
</dbReference>
<dbReference type="GO" id="GO:0000785">
    <property type="term" value="C:chromatin"/>
    <property type="evidence" value="ECO:0007669"/>
    <property type="project" value="TreeGrafter"/>
</dbReference>
<dbReference type="OrthoDB" id="10018191at2759"/>
<organism evidence="9 10">
    <name type="scientific">Polyplosphaeria fusca</name>
    <dbReference type="NCBI Taxonomy" id="682080"/>
    <lineage>
        <taxon>Eukaryota</taxon>
        <taxon>Fungi</taxon>
        <taxon>Dikarya</taxon>
        <taxon>Ascomycota</taxon>
        <taxon>Pezizomycotina</taxon>
        <taxon>Dothideomycetes</taxon>
        <taxon>Pleosporomycetidae</taxon>
        <taxon>Pleosporales</taxon>
        <taxon>Tetraplosphaeriaceae</taxon>
        <taxon>Polyplosphaeria</taxon>
    </lineage>
</organism>
<keyword evidence="3" id="KW-0677">Repeat</keyword>
<evidence type="ECO:0000256" key="1">
    <source>
        <dbReference type="ARBA" id="ARBA00004123"/>
    </source>
</evidence>
<dbReference type="InterPro" id="IPR051059">
    <property type="entry name" value="VerF-like"/>
</dbReference>
<dbReference type="SUPFAM" id="SSF57667">
    <property type="entry name" value="beta-beta-alpha zinc fingers"/>
    <property type="match status" value="1"/>
</dbReference>
<feature type="domain" description="C2H2-type" evidence="8">
    <location>
        <begin position="268"/>
        <end position="301"/>
    </location>
</feature>
<evidence type="ECO:0000313" key="10">
    <source>
        <dbReference type="Proteomes" id="UP000799444"/>
    </source>
</evidence>